<dbReference type="eggNOG" id="COG0526">
    <property type="taxonomic scope" value="Bacteria"/>
</dbReference>
<dbReference type="KEGG" id="rpe:RPE_1236"/>
<evidence type="ECO:0000313" key="3">
    <source>
        <dbReference type="EMBL" id="ABJ05188.1"/>
    </source>
</evidence>
<dbReference type="EMBL" id="CP000463">
    <property type="protein sequence ID" value="ABJ05188.1"/>
    <property type="molecule type" value="Genomic_DNA"/>
</dbReference>
<dbReference type="Pfam" id="PF07449">
    <property type="entry name" value="HyaE"/>
    <property type="match status" value="1"/>
</dbReference>
<comment type="similarity">
    <text evidence="1 2">Belongs to the HupG/HyaE family.</text>
</comment>
<dbReference type="AlphaFoldDB" id="Q07S96"/>
<dbReference type="InterPro" id="IPR010893">
    <property type="entry name" value="NiFe-hyd_mat_HyaE"/>
</dbReference>
<sequence>MSSSLATDVARHHEMPTVDAASVDAVLAAAADRVVVLFFRGDLARWPETADLAVVLPQLIKAFPGRLTAAIVAAEAERDLMRRFGVSVCPSLALVRPGRTLGVIPKIQDWSSYVARITAMLADDDLRAATPELQK</sequence>
<gene>
    <name evidence="3" type="ordered locus">RPE_1236</name>
</gene>
<dbReference type="SUPFAM" id="SSF52833">
    <property type="entry name" value="Thioredoxin-like"/>
    <property type="match status" value="1"/>
</dbReference>
<dbReference type="HOGENOM" id="CLU_144855_0_0_5"/>
<evidence type="ECO:0000256" key="2">
    <source>
        <dbReference type="PIRNR" id="PIRNR038934"/>
    </source>
</evidence>
<organism evidence="3">
    <name type="scientific">Rhodopseudomonas palustris (strain BisA53)</name>
    <dbReference type="NCBI Taxonomy" id="316055"/>
    <lineage>
        <taxon>Bacteria</taxon>
        <taxon>Pseudomonadati</taxon>
        <taxon>Pseudomonadota</taxon>
        <taxon>Alphaproteobacteria</taxon>
        <taxon>Hyphomicrobiales</taxon>
        <taxon>Nitrobacteraceae</taxon>
        <taxon>Rhodopseudomonas</taxon>
    </lineage>
</organism>
<dbReference type="Gene3D" id="1.20.5.510">
    <property type="entry name" value="Single helix bin"/>
    <property type="match status" value="1"/>
</dbReference>
<reference evidence="3" key="1">
    <citation type="submission" date="2006-09" db="EMBL/GenBank/DDBJ databases">
        <title>Complete sequence of Rhodopseudomonas palustris BisA53.</title>
        <authorList>
            <consortium name="US DOE Joint Genome Institute"/>
            <person name="Copeland A."/>
            <person name="Lucas S."/>
            <person name="Lapidus A."/>
            <person name="Barry K."/>
            <person name="Detter J.C."/>
            <person name="Glavina del Rio T."/>
            <person name="Hammon N."/>
            <person name="Israni S."/>
            <person name="Dalin E."/>
            <person name="Tice H."/>
            <person name="Pitluck S."/>
            <person name="Chain P."/>
            <person name="Malfatti S."/>
            <person name="Shin M."/>
            <person name="Vergez L."/>
            <person name="Schmutz J."/>
            <person name="Larimer F."/>
            <person name="Land M."/>
            <person name="Hauser L."/>
            <person name="Pelletier D.A."/>
            <person name="Kyrpides N."/>
            <person name="Kim E."/>
            <person name="Harwood C.S."/>
            <person name="Oda Y."/>
            <person name="Richardson P."/>
        </authorList>
    </citation>
    <scope>NUCLEOTIDE SEQUENCE [LARGE SCALE GENOMIC DNA]</scope>
    <source>
        <strain evidence="3">BisA53</strain>
    </source>
</reference>
<dbReference type="OrthoDB" id="6560050at2"/>
<dbReference type="InterPro" id="IPR036249">
    <property type="entry name" value="Thioredoxin-like_sf"/>
</dbReference>
<evidence type="ECO:0000256" key="1">
    <source>
        <dbReference type="ARBA" id="ARBA00009004"/>
    </source>
</evidence>
<dbReference type="STRING" id="316055.RPE_1236"/>
<proteinExistence type="inferred from homology"/>
<accession>Q07S96</accession>
<protein>
    <recommendedName>
        <fullName evidence="2">Hydrogenase expression/formation protein</fullName>
    </recommendedName>
</protein>
<dbReference type="Gene3D" id="3.40.30.10">
    <property type="entry name" value="Glutaredoxin"/>
    <property type="match status" value="1"/>
</dbReference>
<name>Q07S96_RHOP5</name>
<dbReference type="PIRSF" id="PIRSF038934">
    <property type="entry name" value="HyaE_HupG"/>
    <property type="match status" value="1"/>
</dbReference>